<dbReference type="SUPFAM" id="SSF159501">
    <property type="entry name" value="EreA/ChaN-like"/>
    <property type="match status" value="1"/>
</dbReference>
<name>A0AAU7FEZ9_9NEIS</name>
<dbReference type="Pfam" id="PF04187">
    <property type="entry name" value="Cofac_haem_bdg"/>
    <property type="match status" value="1"/>
</dbReference>
<evidence type="ECO:0000256" key="1">
    <source>
        <dbReference type="SAM" id="SignalP"/>
    </source>
</evidence>
<protein>
    <submittedName>
        <fullName evidence="3">ChaN family lipoprotein</fullName>
    </submittedName>
</protein>
<feature type="signal peptide" evidence="1">
    <location>
        <begin position="1"/>
        <end position="18"/>
    </location>
</feature>
<keyword evidence="1" id="KW-0732">Signal</keyword>
<dbReference type="CDD" id="cd14727">
    <property type="entry name" value="ChanN-like"/>
    <property type="match status" value="1"/>
</dbReference>
<evidence type="ECO:0000259" key="2">
    <source>
        <dbReference type="Pfam" id="PF04187"/>
    </source>
</evidence>
<accession>A0AAU7FEZ9</accession>
<dbReference type="RefSeq" id="WP_348946359.1">
    <property type="nucleotide sequence ID" value="NZ_CP157355.1"/>
</dbReference>
<sequence>MKLLICSLAGLVLLSGCASVTQQPRYVLLGEVHDNAEGHQQRVADLRAKVAAGWRPAIALEQFDYEFQPQLSAAQSRCGSDTRCIIDAAQGSKRWEWSYYAPLLALAQQYQLPLLAANLSRADASKIVKTGFAAALKPELIERYQLEHIPAALLAGQIEAVRSGHCNQLPESLLPGMARAQIARDVVMAEVMLESMKSTGRDVVLIAGNGHVRRDLGVPQWLKSAPLHSTAYLEAAPAQGMYDSSVLVKAVQRGDVCAMR</sequence>
<gene>
    <name evidence="3" type="ORF">ABHF33_07440</name>
</gene>
<dbReference type="KEGG" id="cmav:ABHF33_07440"/>
<reference evidence="3" key="1">
    <citation type="submission" date="2024-05" db="EMBL/GenBank/DDBJ databases">
        <authorList>
            <person name="Yang L."/>
            <person name="Pan L."/>
        </authorList>
    </citation>
    <scope>NUCLEOTIDE SEQUENCE</scope>
    <source>
        <strain evidence="3">FCG-7</strain>
    </source>
</reference>
<keyword evidence="3" id="KW-0449">Lipoprotein</keyword>
<dbReference type="EMBL" id="CP157355">
    <property type="protein sequence ID" value="XBM02088.1"/>
    <property type="molecule type" value="Genomic_DNA"/>
</dbReference>
<feature type="domain" description="Haem-binding uptake Tiki superfamily ChaN" evidence="2">
    <location>
        <begin position="22"/>
        <end position="222"/>
    </location>
</feature>
<dbReference type="PROSITE" id="PS51257">
    <property type="entry name" value="PROKAR_LIPOPROTEIN"/>
    <property type="match status" value="1"/>
</dbReference>
<evidence type="ECO:0000313" key="3">
    <source>
        <dbReference type="EMBL" id="XBM02088.1"/>
    </source>
</evidence>
<dbReference type="AlphaFoldDB" id="A0AAU7FEZ9"/>
<feature type="chain" id="PRO_5043358146" evidence="1">
    <location>
        <begin position="19"/>
        <end position="260"/>
    </location>
</feature>
<dbReference type="Gene3D" id="3.40.50.11550">
    <property type="match status" value="2"/>
</dbReference>
<organism evidence="3">
    <name type="scientific">Chitinibacter mangrovi</name>
    <dbReference type="NCBI Taxonomy" id="3153927"/>
    <lineage>
        <taxon>Bacteria</taxon>
        <taxon>Pseudomonadati</taxon>
        <taxon>Pseudomonadota</taxon>
        <taxon>Betaproteobacteria</taxon>
        <taxon>Neisseriales</taxon>
        <taxon>Chitinibacteraceae</taxon>
        <taxon>Chitinibacter</taxon>
    </lineage>
</organism>
<dbReference type="InterPro" id="IPR007314">
    <property type="entry name" value="Cofac_haem-bd_dom"/>
</dbReference>
<proteinExistence type="predicted"/>